<keyword evidence="1" id="KW-0732">Signal</keyword>
<dbReference type="PANTHER" id="PTHR33153:SF3">
    <property type="entry name" value="TRAFFICKING PROTEIN PARTICLE COMPLEX SUBUNIT 11 DOMAIN-CONTAINING PROTEIN"/>
    <property type="match status" value="1"/>
</dbReference>
<dbReference type="InParanoid" id="A0A2P6MMN7"/>
<dbReference type="OrthoDB" id="410478at2759"/>
<accession>A0A2P6MMN7</accession>
<reference evidence="3 4" key="1">
    <citation type="journal article" date="2018" name="Genome Biol. Evol.">
        <title>Multiple Roots of Fruiting Body Formation in Amoebozoa.</title>
        <authorList>
            <person name="Hillmann F."/>
            <person name="Forbes G."/>
            <person name="Novohradska S."/>
            <person name="Ferling I."/>
            <person name="Riege K."/>
            <person name="Groth M."/>
            <person name="Westermann M."/>
            <person name="Marz M."/>
            <person name="Spaller T."/>
            <person name="Winckler T."/>
            <person name="Schaap P."/>
            <person name="Glockner G."/>
        </authorList>
    </citation>
    <scope>NUCLEOTIDE SEQUENCE [LARGE SCALE GENOMIC DNA]</scope>
    <source>
        <strain evidence="3 4">Jena</strain>
    </source>
</reference>
<sequence>MFMHTSNVKCCVLTTWLQNWFTATWSAEGAIVFKLDGVSVCQQAWLICHGVSEHKYYKAKQTFFSQRLSTEVEVPTHSRNIAHMPGNSPKEALCLTWIHEYLEKTCDQVPNDNKLYLPVGITVNLIWQDYHAYCMSNNSILPSLPPYGQEHFRQLLQTHFPNVTKVRNCRLGKCDTCSQWKESRAQLSGSALEEARVLYCNHLKMQSCLRMLYLERSLESQSNPNKSWTIILDCAQSQPIVHRVSTCKTLLALKEHLPECGIAGLINHAFGTRELHFLDQNIPHDSSMIISLLWGHLLRTFKQHPNCFSDLLNVQLDNCWKDNKNQYMFAFLS</sequence>
<evidence type="ECO:0000259" key="2">
    <source>
        <dbReference type="Pfam" id="PF25273"/>
    </source>
</evidence>
<gene>
    <name evidence="3" type="ORF">PROFUN_16955</name>
</gene>
<feature type="non-terminal residue" evidence="3">
    <location>
        <position position="333"/>
    </location>
</feature>
<feature type="chain" id="PRO_5015133945" description="DUF7869 domain-containing protein" evidence="1">
    <location>
        <begin position="27"/>
        <end position="333"/>
    </location>
</feature>
<keyword evidence="4" id="KW-1185">Reference proteome</keyword>
<organism evidence="3 4">
    <name type="scientific">Planoprotostelium fungivorum</name>
    <dbReference type="NCBI Taxonomy" id="1890364"/>
    <lineage>
        <taxon>Eukaryota</taxon>
        <taxon>Amoebozoa</taxon>
        <taxon>Evosea</taxon>
        <taxon>Variosea</taxon>
        <taxon>Cavosteliida</taxon>
        <taxon>Cavosteliaceae</taxon>
        <taxon>Planoprotostelium</taxon>
    </lineage>
</organism>
<feature type="domain" description="DUF7869" evidence="2">
    <location>
        <begin position="260"/>
        <end position="332"/>
    </location>
</feature>
<comment type="caution">
    <text evidence="3">The sequence shown here is derived from an EMBL/GenBank/DDBJ whole genome shotgun (WGS) entry which is preliminary data.</text>
</comment>
<dbReference type="PANTHER" id="PTHR33153">
    <property type="entry name" value="MYND-TYPE DOMAIN-CONTAINING PROTEIN"/>
    <property type="match status" value="1"/>
</dbReference>
<protein>
    <recommendedName>
        <fullName evidence="2">DUF7869 domain-containing protein</fullName>
    </recommendedName>
</protein>
<evidence type="ECO:0000313" key="4">
    <source>
        <dbReference type="Proteomes" id="UP000241769"/>
    </source>
</evidence>
<proteinExistence type="predicted"/>
<feature type="signal peptide" evidence="1">
    <location>
        <begin position="1"/>
        <end position="26"/>
    </location>
</feature>
<dbReference type="EMBL" id="MDYQ01000725">
    <property type="protein sequence ID" value="PRP72969.1"/>
    <property type="molecule type" value="Genomic_DNA"/>
</dbReference>
<evidence type="ECO:0000313" key="3">
    <source>
        <dbReference type="EMBL" id="PRP72969.1"/>
    </source>
</evidence>
<name>A0A2P6MMN7_9EUKA</name>
<dbReference type="InterPro" id="IPR057191">
    <property type="entry name" value="DUF7869"/>
</dbReference>
<dbReference type="AlphaFoldDB" id="A0A2P6MMN7"/>
<evidence type="ECO:0000256" key="1">
    <source>
        <dbReference type="SAM" id="SignalP"/>
    </source>
</evidence>
<dbReference type="STRING" id="1890364.A0A2P6MMN7"/>
<dbReference type="Pfam" id="PF25273">
    <property type="entry name" value="DUF7869"/>
    <property type="match status" value="1"/>
</dbReference>
<dbReference type="Proteomes" id="UP000241769">
    <property type="component" value="Unassembled WGS sequence"/>
</dbReference>